<protein>
    <recommendedName>
        <fullName evidence="4">Protein FAM72A</fullName>
    </recommendedName>
</protein>
<dbReference type="EMBL" id="JACVVK020000019">
    <property type="protein sequence ID" value="KAK7503700.1"/>
    <property type="molecule type" value="Genomic_DNA"/>
</dbReference>
<evidence type="ECO:0000256" key="1">
    <source>
        <dbReference type="ARBA" id="ARBA00006888"/>
    </source>
</evidence>
<accession>A0ABD0LWZ5</accession>
<reference evidence="2 3" key="1">
    <citation type="journal article" date="2023" name="Sci. Data">
        <title>Genome assembly of the Korean intertidal mud-creeper Batillaria attramentaria.</title>
        <authorList>
            <person name="Patra A.K."/>
            <person name="Ho P.T."/>
            <person name="Jun S."/>
            <person name="Lee S.J."/>
            <person name="Kim Y."/>
            <person name="Won Y.J."/>
        </authorList>
    </citation>
    <scope>NUCLEOTIDE SEQUENCE [LARGE SCALE GENOMIC DNA]</scope>
    <source>
        <strain evidence="2">Wonlab-2016</strain>
    </source>
</reference>
<dbReference type="InterPro" id="IPR026768">
    <property type="entry name" value="YPEH2ZP"/>
</dbReference>
<evidence type="ECO:0008006" key="4">
    <source>
        <dbReference type="Google" id="ProtNLM"/>
    </source>
</evidence>
<dbReference type="PANTHER" id="PTHR31841">
    <property type="entry name" value="PROTEIN FAM72A-RELATED"/>
    <property type="match status" value="1"/>
</dbReference>
<dbReference type="AlphaFoldDB" id="A0ABD0LWZ5"/>
<keyword evidence="3" id="KW-1185">Reference proteome</keyword>
<gene>
    <name evidence="2" type="ORF">BaRGS_00005239</name>
</gene>
<evidence type="ECO:0000313" key="3">
    <source>
        <dbReference type="Proteomes" id="UP001519460"/>
    </source>
</evidence>
<name>A0ABD0LWZ5_9CAEN</name>
<dbReference type="GO" id="GO:0005829">
    <property type="term" value="C:cytosol"/>
    <property type="evidence" value="ECO:0007669"/>
    <property type="project" value="UniProtKB-ARBA"/>
</dbReference>
<proteinExistence type="inferred from homology"/>
<comment type="caution">
    <text evidence="2">The sequence shown here is derived from an EMBL/GenBank/DDBJ whole genome shotgun (WGS) entry which is preliminary data.</text>
</comment>
<comment type="similarity">
    <text evidence="1">Belongs to the FAM72 family.</text>
</comment>
<sequence length="149" mass="16710">MEKDRINPSFWRKVVYMLECKACGEQLCRRGMRAILLADTSIELFSTDAPDSSAIGVVPAVFTTPHCKCKIQNIACLCCGSVVGYHVLTPCRKCLRSCNNGHFWMFHSSSVTACGRINMKDGDYMIWKELPAADDDQDTIDSLSLECFR</sequence>
<dbReference type="PANTHER" id="PTHR31841:SF1">
    <property type="entry name" value="PROTEIN FAM72A-RELATED"/>
    <property type="match status" value="1"/>
</dbReference>
<dbReference type="Proteomes" id="UP001519460">
    <property type="component" value="Unassembled WGS sequence"/>
</dbReference>
<dbReference type="Pfam" id="PF14976">
    <property type="entry name" value="YPEH2ZP"/>
    <property type="match status" value="1"/>
</dbReference>
<organism evidence="2 3">
    <name type="scientific">Batillaria attramentaria</name>
    <dbReference type="NCBI Taxonomy" id="370345"/>
    <lineage>
        <taxon>Eukaryota</taxon>
        <taxon>Metazoa</taxon>
        <taxon>Spiralia</taxon>
        <taxon>Lophotrochozoa</taxon>
        <taxon>Mollusca</taxon>
        <taxon>Gastropoda</taxon>
        <taxon>Caenogastropoda</taxon>
        <taxon>Sorbeoconcha</taxon>
        <taxon>Cerithioidea</taxon>
        <taxon>Batillariidae</taxon>
        <taxon>Batillaria</taxon>
    </lineage>
</organism>
<evidence type="ECO:0000313" key="2">
    <source>
        <dbReference type="EMBL" id="KAK7503700.1"/>
    </source>
</evidence>